<dbReference type="OrthoDB" id="7841151at2"/>
<keyword evidence="2" id="KW-1185">Reference proteome</keyword>
<dbReference type="EMBL" id="LT960614">
    <property type="protein sequence ID" value="SON55528.1"/>
    <property type="molecule type" value="Genomic_DNA"/>
</dbReference>
<sequence length="263" mass="28379">MSIIRQLIQIAAVEALRDMTIATDHVFAGSMDSLPGLLKDERRAVLVVSIEEGEQKGRIQSERGLFGRDTVLKLFVQAVVAVGTEDIVKGETVIVAALGETDAAYEALLNILDRQWRQVLTVSETPWALVFRGLVMAFGEIKDARASDPETGTKHAARYTLAEIEVLDEPLPGSIPAPVEAGLILMEADGDEGYGEVVRVFRALLSEGADWADWRKTQALLGLDRDRLLALGLGPLAEDEDRTTPPLADGAVLVVDGAEEVAP</sequence>
<name>A0A2C9D5V7_9HYPH</name>
<dbReference type="Proteomes" id="UP000223606">
    <property type="component" value="Chromosome 1"/>
</dbReference>
<dbReference type="AlphaFoldDB" id="A0A2C9D5V7"/>
<proteinExistence type="predicted"/>
<gene>
    <name evidence="1" type="ORF">HDIA_1987</name>
</gene>
<evidence type="ECO:0000313" key="2">
    <source>
        <dbReference type="Proteomes" id="UP000223606"/>
    </source>
</evidence>
<accession>A0A2C9D5V7</accession>
<protein>
    <submittedName>
        <fullName evidence="1">Uncharacterized protein</fullName>
    </submittedName>
</protein>
<evidence type="ECO:0000313" key="1">
    <source>
        <dbReference type="EMBL" id="SON55528.1"/>
    </source>
</evidence>
<organism evidence="1 2">
    <name type="scientific">Hartmannibacter diazotrophicus</name>
    <dbReference type="NCBI Taxonomy" id="1482074"/>
    <lineage>
        <taxon>Bacteria</taxon>
        <taxon>Pseudomonadati</taxon>
        <taxon>Pseudomonadota</taxon>
        <taxon>Alphaproteobacteria</taxon>
        <taxon>Hyphomicrobiales</taxon>
        <taxon>Pleomorphomonadaceae</taxon>
        <taxon>Hartmannibacter</taxon>
    </lineage>
</organism>
<dbReference type="RefSeq" id="WP_099556029.1">
    <property type="nucleotide sequence ID" value="NZ_LT960614.1"/>
</dbReference>
<reference evidence="2" key="1">
    <citation type="submission" date="2017-09" db="EMBL/GenBank/DDBJ databases">
        <title>Genome sequence of Nannocystis excedens DSM 71.</title>
        <authorList>
            <person name="Blom J."/>
        </authorList>
    </citation>
    <scope>NUCLEOTIDE SEQUENCE [LARGE SCALE GENOMIC DNA]</scope>
    <source>
        <strain evidence="2">type strain: E19</strain>
    </source>
</reference>
<dbReference type="KEGG" id="hdi:HDIA_1987"/>